<organism evidence="2 3">
    <name type="scientific">Streptomyces amakusaensis</name>
    <dbReference type="NCBI Taxonomy" id="67271"/>
    <lineage>
        <taxon>Bacteria</taxon>
        <taxon>Bacillati</taxon>
        <taxon>Actinomycetota</taxon>
        <taxon>Actinomycetes</taxon>
        <taxon>Kitasatosporales</taxon>
        <taxon>Streptomycetaceae</taxon>
        <taxon>Streptomyces</taxon>
    </lineage>
</organism>
<evidence type="ECO:0008006" key="4">
    <source>
        <dbReference type="Google" id="ProtNLM"/>
    </source>
</evidence>
<evidence type="ECO:0000313" key="2">
    <source>
        <dbReference type="EMBL" id="MFC5151872.1"/>
    </source>
</evidence>
<dbReference type="RefSeq" id="WP_344476200.1">
    <property type="nucleotide sequence ID" value="NZ_BAAASB010000006.1"/>
</dbReference>
<gene>
    <name evidence="2" type="ORF">ACFPRH_09005</name>
</gene>
<accession>A0ABW0ADP7</accession>
<sequence>MRRLRAAVAAVLIALVAVLTPLSVLAVWAEWEIGDTDGYVTAMAPLAKDPAVRSAVADRITDEVMGQAGGAGEAVRPGGVGGAEGVRGLVREAVLSFAGTDSYQTAWNTVNRAAHTAVEQALTSDEGDVASIDLAPVSEQVKRQLSLDGVPFADQIPVVGARITIVESGRLGAVREIFDALQVAGVWLPAGTLLLAALGVLLAPRGRGAHALAGLGLALAAGGLLLLLAVLLGRAPTLGDLPPDVDHRAAGAAFDALAGTLRRSAWWLIALGLVLAATAGRRLHRDYSGTAPERA</sequence>
<reference evidence="3" key="1">
    <citation type="journal article" date="2019" name="Int. J. Syst. Evol. Microbiol.">
        <title>The Global Catalogue of Microorganisms (GCM) 10K type strain sequencing project: providing services to taxonomists for standard genome sequencing and annotation.</title>
        <authorList>
            <consortium name="The Broad Institute Genomics Platform"/>
            <consortium name="The Broad Institute Genome Sequencing Center for Infectious Disease"/>
            <person name="Wu L."/>
            <person name="Ma J."/>
        </authorList>
    </citation>
    <scope>NUCLEOTIDE SEQUENCE [LARGE SCALE GENOMIC DNA]</scope>
    <source>
        <strain evidence="3">PCU 266</strain>
    </source>
</reference>
<keyword evidence="1" id="KW-1133">Transmembrane helix</keyword>
<keyword evidence="1" id="KW-0472">Membrane</keyword>
<dbReference type="Proteomes" id="UP001596160">
    <property type="component" value="Unassembled WGS sequence"/>
</dbReference>
<dbReference type="EMBL" id="JBHSKP010000004">
    <property type="protein sequence ID" value="MFC5151872.1"/>
    <property type="molecule type" value="Genomic_DNA"/>
</dbReference>
<comment type="caution">
    <text evidence="2">The sequence shown here is derived from an EMBL/GenBank/DDBJ whole genome shotgun (WGS) entry which is preliminary data.</text>
</comment>
<feature type="transmembrane region" description="Helical" evidence="1">
    <location>
        <begin position="184"/>
        <end position="204"/>
    </location>
</feature>
<keyword evidence="1" id="KW-0812">Transmembrane</keyword>
<feature type="transmembrane region" description="Helical" evidence="1">
    <location>
        <begin position="211"/>
        <end position="232"/>
    </location>
</feature>
<evidence type="ECO:0000256" key="1">
    <source>
        <dbReference type="SAM" id="Phobius"/>
    </source>
</evidence>
<keyword evidence="3" id="KW-1185">Reference proteome</keyword>
<feature type="transmembrane region" description="Helical" evidence="1">
    <location>
        <begin position="264"/>
        <end position="280"/>
    </location>
</feature>
<evidence type="ECO:0000313" key="3">
    <source>
        <dbReference type="Proteomes" id="UP001596160"/>
    </source>
</evidence>
<name>A0ABW0ADP7_9ACTN</name>
<proteinExistence type="predicted"/>
<protein>
    <recommendedName>
        <fullName evidence="4">Integral membrane protein</fullName>
    </recommendedName>
</protein>